<evidence type="ECO:0000313" key="1">
    <source>
        <dbReference type="EMBL" id="MFI7585620.1"/>
    </source>
</evidence>
<reference evidence="1 2" key="1">
    <citation type="submission" date="2024-10" db="EMBL/GenBank/DDBJ databases">
        <title>The Natural Products Discovery Center: Release of the First 8490 Sequenced Strains for Exploring Actinobacteria Biosynthetic Diversity.</title>
        <authorList>
            <person name="Kalkreuter E."/>
            <person name="Kautsar S.A."/>
            <person name="Yang D."/>
            <person name="Bader C.D."/>
            <person name="Teijaro C.N."/>
            <person name="Fluegel L."/>
            <person name="Davis C.M."/>
            <person name="Simpson J.R."/>
            <person name="Lauterbach L."/>
            <person name="Steele A.D."/>
            <person name="Gui C."/>
            <person name="Meng S."/>
            <person name="Li G."/>
            <person name="Viehrig K."/>
            <person name="Ye F."/>
            <person name="Su P."/>
            <person name="Kiefer A.F."/>
            <person name="Nichols A."/>
            <person name="Cepeda A.J."/>
            <person name="Yan W."/>
            <person name="Fan B."/>
            <person name="Jiang Y."/>
            <person name="Adhikari A."/>
            <person name="Zheng C.-J."/>
            <person name="Schuster L."/>
            <person name="Cowan T.M."/>
            <person name="Smanski M.J."/>
            <person name="Chevrette M.G."/>
            <person name="De Carvalho L.P.S."/>
            <person name="Shen B."/>
        </authorList>
    </citation>
    <scope>NUCLEOTIDE SEQUENCE [LARGE SCALE GENOMIC DNA]</scope>
    <source>
        <strain evidence="1 2">NPDC049639</strain>
    </source>
</reference>
<evidence type="ECO:0000313" key="2">
    <source>
        <dbReference type="Proteomes" id="UP001612915"/>
    </source>
</evidence>
<sequence>MAVDSSYFVDHSSTALNPTLRKALENLLVAVDAAGLGDHPGLAFRVTAVQAELTRTGPASFRTRQELARLARYTARLAGDVPGLQAVASASRRLEQRCSPG</sequence>
<keyword evidence="2" id="KW-1185">Reference proteome</keyword>
<dbReference type="RefSeq" id="WP_398273816.1">
    <property type="nucleotide sequence ID" value="NZ_JBITLV010000001.1"/>
</dbReference>
<gene>
    <name evidence="1" type="ORF">ACIB24_00930</name>
</gene>
<protein>
    <submittedName>
        <fullName evidence="1">Uncharacterized protein</fullName>
    </submittedName>
</protein>
<dbReference type="Proteomes" id="UP001612915">
    <property type="component" value="Unassembled WGS sequence"/>
</dbReference>
<accession>A0ABW8AGZ3</accession>
<name>A0ABW8AGZ3_9ACTN</name>
<dbReference type="EMBL" id="JBITLV010000001">
    <property type="protein sequence ID" value="MFI7585620.1"/>
    <property type="molecule type" value="Genomic_DNA"/>
</dbReference>
<proteinExistence type="predicted"/>
<organism evidence="1 2">
    <name type="scientific">Spongisporangium articulatum</name>
    <dbReference type="NCBI Taxonomy" id="3362603"/>
    <lineage>
        <taxon>Bacteria</taxon>
        <taxon>Bacillati</taxon>
        <taxon>Actinomycetota</taxon>
        <taxon>Actinomycetes</taxon>
        <taxon>Kineosporiales</taxon>
        <taxon>Kineosporiaceae</taxon>
        <taxon>Spongisporangium</taxon>
    </lineage>
</organism>
<comment type="caution">
    <text evidence="1">The sequence shown here is derived from an EMBL/GenBank/DDBJ whole genome shotgun (WGS) entry which is preliminary data.</text>
</comment>